<keyword evidence="7" id="KW-1185">Reference proteome</keyword>
<dbReference type="Gene3D" id="1.10.260.40">
    <property type="entry name" value="lambda repressor-like DNA-binding domains"/>
    <property type="match status" value="1"/>
</dbReference>
<dbReference type="AlphaFoldDB" id="A0A7M1SQ18"/>
<organism evidence="6 7">
    <name type="scientific">Ruania alkalisoli</name>
    <dbReference type="NCBI Taxonomy" id="2779775"/>
    <lineage>
        <taxon>Bacteria</taxon>
        <taxon>Bacillati</taxon>
        <taxon>Actinomycetota</taxon>
        <taxon>Actinomycetes</taxon>
        <taxon>Micrococcales</taxon>
        <taxon>Ruaniaceae</taxon>
        <taxon>Ruania</taxon>
    </lineage>
</organism>
<proteinExistence type="predicted"/>
<dbReference type="Pfam" id="PF13377">
    <property type="entry name" value="Peripla_BP_3"/>
    <property type="match status" value="1"/>
</dbReference>
<sequence>MRRQAPVRTTRPTSRDVAAAADVSVATVSYVMNGRTDRRIPDITRDRVLEAAHKLGYVPDRSARMLRRRSTEQVCLVIGGFGVPVLDQMAASLHEVGDRHGFGLITMVVNSPSSARRGIDRLRERVADGVVLAGGLHHVGAAGLDDLVSADIPMMVLSNSAPADGFDVYREPETDAVRDAVDHLVRTGRRSIAYLGHEREVAEFHAGRPVDSDRFAGFVDALESHGLPVRPDLVVPGADGRAEGYRAAAAVLGLPEPPDAIISASSRAAVSAIWAARDLGLTVPSDVAVVGAGTIPEAQVTRPTLSTMGPDDGADFSDAAEMLFDRILHPRHGDWREISRPWTFTARGST</sequence>
<gene>
    <name evidence="6" type="ORF">IM660_12855</name>
</gene>
<evidence type="ECO:0000313" key="7">
    <source>
        <dbReference type="Proteomes" id="UP000593758"/>
    </source>
</evidence>
<evidence type="ECO:0000313" key="6">
    <source>
        <dbReference type="EMBL" id="QOR69565.1"/>
    </source>
</evidence>
<dbReference type="Proteomes" id="UP000593758">
    <property type="component" value="Chromosome"/>
</dbReference>
<evidence type="ECO:0000259" key="5">
    <source>
        <dbReference type="PROSITE" id="PS50932"/>
    </source>
</evidence>
<accession>A0A7M1SQ18</accession>
<dbReference type="InterPro" id="IPR046335">
    <property type="entry name" value="LacI/GalR-like_sensor"/>
</dbReference>
<keyword evidence="3 6" id="KW-0238">DNA-binding</keyword>
<feature type="domain" description="HTH lacI-type" evidence="5">
    <location>
        <begin position="12"/>
        <end position="68"/>
    </location>
</feature>
<name>A0A7M1SQ18_9MICO</name>
<dbReference type="PROSITE" id="PS50932">
    <property type="entry name" value="HTH_LACI_2"/>
    <property type="match status" value="1"/>
</dbReference>
<dbReference type="SUPFAM" id="SSF53822">
    <property type="entry name" value="Periplasmic binding protein-like I"/>
    <property type="match status" value="1"/>
</dbReference>
<dbReference type="InterPro" id="IPR028082">
    <property type="entry name" value="Peripla_BP_I"/>
</dbReference>
<dbReference type="PANTHER" id="PTHR30146:SF148">
    <property type="entry name" value="HTH-TYPE TRANSCRIPTIONAL REPRESSOR PURR-RELATED"/>
    <property type="match status" value="1"/>
</dbReference>
<dbReference type="InterPro" id="IPR000843">
    <property type="entry name" value="HTH_LacI"/>
</dbReference>
<dbReference type="CDD" id="cd06267">
    <property type="entry name" value="PBP1_LacI_sugar_binding-like"/>
    <property type="match status" value="1"/>
</dbReference>
<reference evidence="6 7" key="1">
    <citation type="submission" date="2020-10" db="EMBL/GenBank/DDBJ databases">
        <title>Haloactinobacterium sp. RN3S43, a bacterium isolated from saline soil.</title>
        <authorList>
            <person name="Sun J.-Q."/>
        </authorList>
    </citation>
    <scope>NUCLEOTIDE SEQUENCE [LARGE SCALE GENOMIC DNA]</scope>
    <source>
        <strain evidence="6 7">RN3S43</strain>
    </source>
</reference>
<dbReference type="KEGG" id="halt:IM660_12855"/>
<protein>
    <submittedName>
        <fullName evidence="6">LacI family DNA-binding transcriptional regulator</fullName>
    </submittedName>
</protein>
<keyword evidence="1" id="KW-0678">Repressor</keyword>
<keyword evidence="2" id="KW-0805">Transcription regulation</keyword>
<dbReference type="Pfam" id="PF00356">
    <property type="entry name" value="LacI"/>
    <property type="match status" value="1"/>
</dbReference>
<dbReference type="GO" id="GO:0000976">
    <property type="term" value="F:transcription cis-regulatory region binding"/>
    <property type="evidence" value="ECO:0007669"/>
    <property type="project" value="TreeGrafter"/>
</dbReference>
<dbReference type="CDD" id="cd01392">
    <property type="entry name" value="HTH_LacI"/>
    <property type="match status" value="1"/>
</dbReference>
<evidence type="ECO:0000256" key="4">
    <source>
        <dbReference type="ARBA" id="ARBA00023163"/>
    </source>
</evidence>
<dbReference type="InterPro" id="IPR010982">
    <property type="entry name" value="Lambda_DNA-bd_dom_sf"/>
</dbReference>
<dbReference type="SUPFAM" id="SSF47413">
    <property type="entry name" value="lambda repressor-like DNA-binding domains"/>
    <property type="match status" value="1"/>
</dbReference>
<keyword evidence="4" id="KW-0804">Transcription</keyword>
<dbReference type="Gene3D" id="3.40.50.2300">
    <property type="match status" value="2"/>
</dbReference>
<dbReference type="SMART" id="SM00354">
    <property type="entry name" value="HTH_LACI"/>
    <property type="match status" value="1"/>
</dbReference>
<dbReference type="GO" id="GO:0003700">
    <property type="term" value="F:DNA-binding transcription factor activity"/>
    <property type="evidence" value="ECO:0007669"/>
    <property type="project" value="TreeGrafter"/>
</dbReference>
<evidence type="ECO:0000256" key="3">
    <source>
        <dbReference type="ARBA" id="ARBA00023125"/>
    </source>
</evidence>
<dbReference type="EMBL" id="CP063169">
    <property type="protein sequence ID" value="QOR69565.1"/>
    <property type="molecule type" value="Genomic_DNA"/>
</dbReference>
<evidence type="ECO:0000256" key="2">
    <source>
        <dbReference type="ARBA" id="ARBA00023015"/>
    </source>
</evidence>
<evidence type="ECO:0000256" key="1">
    <source>
        <dbReference type="ARBA" id="ARBA00022491"/>
    </source>
</evidence>
<dbReference type="PANTHER" id="PTHR30146">
    <property type="entry name" value="LACI-RELATED TRANSCRIPTIONAL REPRESSOR"/>
    <property type="match status" value="1"/>
</dbReference>